<comment type="similarity">
    <text evidence="1">Belongs to the glycosyl hydrolase 16 family.</text>
</comment>
<dbReference type="GO" id="GO:0004553">
    <property type="term" value="F:hydrolase activity, hydrolyzing O-glycosyl compounds"/>
    <property type="evidence" value="ECO:0007669"/>
    <property type="project" value="InterPro"/>
</dbReference>
<gene>
    <name evidence="4" type="ORF">AFM12_03730</name>
</gene>
<dbReference type="CDD" id="cd08023">
    <property type="entry name" value="GH16_laminarinase_like"/>
    <property type="match status" value="1"/>
</dbReference>
<dbReference type="OrthoDB" id="9776255at2"/>
<dbReference type="EMBL" id="LGTQ01000005">
    <property type="protein sequence ID" value="KPM49706.1"/>
    <property type="molecule type" value="Genomic_DNA"/>
</dbReference>
<dbReference type="InterPro" id="IPR013320">
    <property type="entry name" value="ConA-like_dom_sf"/>
</dbReference>
<evidence type="ECO:0000313" key="4">
    <source>
        <dbReference type="EMBL" id="KPM49706.1"/>
    </source>
</evidence>
<evidence type="ECO:0000259" key="3">
    <source>
        <dbReference type="PROSITE" id="PS51762"/>
    </source>
</evidence>
<dbReference type="Pfam" id="PF00722">
    <property type="entry name" value="Glyco_hydro_16"/>
    <property type="match status" value="1"/>
</dbReference>
<reference evidence="4 5" key="1">
    <citation type="submission" date="2015-07" db="EMBL/GenBank/DDBJ databases">
        <title>The draft genome sequence of Leadbetterella sp. JN14-9.</title>
        <authorList>
            <person name="Liu Y."/>
            <person name="Du J."/>
            <person name="Shao Z."/>
        </authorList>
    </citation>
    <scope>NUCLEOTIDE SEQUENCE [LARGE SCALE GENOMIC DNA]</scope>
    <source>
        <strain evidence="4 5">JN14-9</strain>
    </source>
</reference>
<dbReference type="GO" id="GO:0005975">
    <property type="term" value="P:carbohydrate metabolic process"/>
    <property type="evidence" value="ECO:0007669"/>
    <property type="project" value="InterPro"/>
</dbReference>
<dbReference type="PROSITE" id="PS51257">
    <property type="entry name" value="PROKAR_LIPOPROTEIN"/>
    <property type="match status" value="1"/>
</dbReference>
<dbReference type="Gene3D" id="2.60.120.200">
    <property type="match status" value="1"/>
</dbReference>
<feature type="region of interest" description="Disordered" evidence="2">
    <location>
        <begin position="42"/>
        <end position="79"/>
    </location>
</feature>
<dbReference type="RefSeq" id="WP_055144041.1">
    <property type="nucleotide sequence ID" value="NZ_JXSZ01000005.1"/>
</dbReference>
<sequence length="316" mass="35605">MKKAILLTSALVFSFIACTEKEVPCQEKTWYADMDGDGLGDPNNTYQGCSAPTGYVENSDDDDDKGNQSIIPENGYSTPESYDNRTLIWSDEFSGDQLDETFWNYELGNNGGWGNNELQNYQRGNTEVKDGYLIITAKRENGSYTSSRLTTEGKFDFKYGRVDIRAALPRSQGVWPALWMLGANFKQVGWPMCGEIDIMELIGGSGDGRDNTVHGTVHWDNFGSYANYGGSFTKNSGRFNGEFHVFSIEWNENEIIWYVDDQQFHVIDTTPSGLAEFQENFFFIFNIAVGGNWPGDPDGSTILPQYMIVDYVRVFQ</sequence>
<dbReference type="PANTHER" id="PTHR10963:SF55">
    <property type="entry name" value="GLYCOSIDE HYDROLASE FAMILY 16 PROTEIN"/>
    <property type="match status" value="1"/>
</dbReference>
<proteinExistence type="inferred from homology"/>
<dbReference type="InterPro" id="IPR000757">
    <property type="entry name" value="Beta-glucanase-like"/>
</dbReference>
<accession>A0A0P7BYW8</accession>
<evidence type="ECO:0000313" key="5">
    <source>
        <dbReference type="Proteomes" id="UP000050454"/>
    </source>
</evidence>
<evidence type="ECO:0000256" key="2">
    <source>
        <dbReference type="SAM" id="MobiDB-lite"/>
    </source>
</evidence>
<keyword evidence="5" id="KW-1185">Reference proteome</keyword>
<name>A0A0P7BYW8_9BACT</name>
<evidence type="ECO:0000256" key="1">
    <source>
        <dbReference type="ARBA" id="ARBA00006865"/>
    </source>
</evidence>
<dbReference type="STRING" id="1605367.AFM12_03730"/>
<dbReference type="AlphaFoldDB" id="A0A0P7BYW8"/>
<protein>
    <recommendedName>
        <fullName evidence="3">GH16 domain-containing protein</fullName>
    </recommendedName>
</protein>
<dbReference type="InterPro" id="IPR050546">
    <property type="entry name" value="Glycosyl_Hydrlase_16"/>
</dbReference>
<dbReference type="SUPFAM" id="SSF49899">
    <property type="entry name" value="Concanavalin A-like lectins/glucanases"/>
    <property type="match status" value="1"/>
</dbReference>
<dbReference type="PROSITE" id="PS51762">
    <property type="entry name" value="GH16_2"/>
    <property type="match status" value="1"/>
</dbReference>
<feature type="compositionally biased region" description="Polar residues" evidence="2">
    <location>
        <begin position="67"/>
        <end position="79"/>
    </location>
</feature>
<feature type="domain" description="GH16" evidence="3">
    <location>
        <begin position="71"/>
        <end position="316"/>
    </location>
</feature>
<dbReference type="PANTHER" id="PTHR10963">
    <property type="entry name" value="GLYCOSYL HYDROLASE-RELATED"/>
    <property type="match status" value="1"/>
</dbReference>
<organism evidence="4 5">
    <name type="scientific">Jiulongibacter sediminis</name>
    <dbReference type="NCBI Taxonomy" id="1605367"/>
    <lineage>
        <taxon>Bacteria</taxon>
        <taxon>Pseudomonadati</taxon>
        <taxon>Bacteroidota</taxon>
        <taxon>Cytophagia</taxon>
        <taxon>Cytophagales</taxon>
        <taxon>Leadbetterellaceae</taxon>
        <taxon>Jiulongibacter</taxon>
    </lineage>
</organism>
<comment type="caution">
    <text evidence="4">The sequence shown here is derived from an EMBL/GenBank/DDBJ whole genome shotgun (WGS) entry which is preliminary data.</text>
</comment>
<dbReference type="Proteomes" id="UP000050454">
    <property type="component" value="Unassembled WGS sequence"/>
</dbReference>